<dbReference type="OrthoDB" id="5348717at2"/>
<dbReference type="GO" id="GO:0007165">
    <property type="term" value="P:signal transduction"/>
    <property type="evidence" value="ECO:0007669"/>
    <property type="project" value="UniProtKB-KW"/>
</dbReference>
<dbReference type="PANTHER" id="PTHR32089">
    <property type="entry name" value="METHYL-ACCEPTING CHEMOTAXIS PROTEIN MCPB"/>
    <property type="match status" value="1"/>
</dbReference>
<dbReference type="PROSITE" id="PS50111">
    <property type="entry name" value="CHEMOTAXIS_TRANSDUC_2"/>
    <property type="match status" value="1"/>
</dbReference>
<dbReference type="SUPFAM" id="SSF58104">
    <property type="entry name" value="Methyl-accepting chemotaxis protein (MCP) signaling domain"/>
    <property type="match status" value="1"/>
</dbReference>
<dbReference type="Pfam" id="PF00015">
    <property type="entry name" value="MCPsignal"/>
    <property type="match status" value="1"/>
</dbReference>
<protein>
    <submittedName>
        <fullName evidence="10">Chemotaxis protein</fullName>
    </submittedName>
</protein>
<dbReference type="Pfam" id="PF08269">
    <property type="entry name" value="dCache_2"/>
    <property type="match status" value="1"/>
</dbReference>
<gene>
    <name evidence="10" type="ORF">CDV25_02210</name>
</gene>
<accession>A0A2U8FC42</accession>
<evidence type="ECO:0000256" key="3">
    <source>
        <dbReference type="ARBA" id="ARBA00022692"/>
    </source>
</evidence>
<dbReference type="EMBL" id="CP021886">
    <property type="protein sequence ID" value="AWI33706.1"/>
    <property type="molecule type" value="Genomic_DNA"/>
</dbReference>
<dbReference type="Proteomes" id="UP000244890">
    <property type="component" value="Chromosome"/>
</dbReference>
<reference evidence="10 11" key="1">
    <citation type="submission" date="2017-06" db="EMBL/GenBank/DDBJ databases">
        <title>Complete genome of Helicobacter apodemus.</title>
        <authorList>
            <person name="Cho S."/>
        </authorList>
    </citation>
    <scope>NUCLEOTIDE SEQUENCE [LARGE SCALE GENOMIC DNA]</scope>
    <source>
        <strain evidence="11">SNUVETPUB-15-01</strain>
    </source>
</reference>
<evidence type="ECO:0000259" key="9">
    <source>
        <dbReference type="PROSITE" id="PS50111"/>
    </source>
</evidence>
<dbReference type="AlphaFoldDB" id="A0A2U8FC42"/>
<organism evidence="10 11">
    <name type="scientific">Helicobacter apodemus</name>
    <dbReference type="NCBI Taxonomy" id="135569"/>
    <lineage>
        <taxon>Bacteria</taxon>
        <taxon>Pseudomonadati</taxon>
        <taxon>Campylobacterota</taxon>
        <taxon>Epsilonproteobacteria</taxon>
        <taxon>Campylobacterales</taxon>
        <taxon>Helicobacteraceae</taxon>
        <taxon>Helicobacter</taxon>
    </lineage>
</organism>
<evidence type="ECO:0000256" key="8">
    <source>
        <dbReference type="SAM" id="Phobius"/>
    </source>
</evidence>
<keyword evidence="6 7" id="KW-0807">Transducer</keyword>
<keyword evidence="5 8" id="KW-0472">Membrane</keyword>
<dbReference type="Gene3D" id="1.10.287.950">
    <property type="entry name" value="Methyl-accepting chemotaxis protein"/>
    <property type="match status" value="1"/>
</dbReference>
<sequence>MFKKLSLKMKIIVLFLGYCLALVALILSGLWSEREARISVEENMNTIIRSQIELKLKLATDMLASSLGMLVKGLSEENQVMLLNQAISEFRFEDDKSGYFFAYKDYTPIVHPVRPDLVGKSLYDIKDVNGVFYVRELKDTGLNQSKEGRFVYYVFSKPLPDGTIIDAKKVAYAQKIANTDNLWIGTGVYIDNVESEAKIYSNIFVSAIAKNFLLAGLIVCGIFIVFIIPLVWSFYSDIVKSVRILQGNIVSFFEYLSYKTDNVSLTPINSKDEFSQMALLINKNVKDIKLGIETDKQTISQFQDIVSKFKKGDLSLQITNKPSNPNLNLLVNLLNEAMKSWSFLLLEVNQILKRYSHNDFRERIKADGYEKQACVLIDGINYLGDEMVNILKTQEMMSLNLEGSSNKQNEEMVNLSNAISQQHSSLEKSATAIEEISSSMQNVSDKTGEVTRQAEDIKNIVSVIKDIADQTNLLALNAAIEAARAGEHGRGFAVVADEVRKLAERTGKSLNEIEANVNVLVQGINDMSESIKEQTEGISQINEAINQLEGVTQKSVEAVNNSQEISLRVNEIVGEIKMEIQKKQY</sequence>
<keyword evidence="3 8" id="KW-0812">Transmembrane</keyword>
<evidence type="ECO:0000256" key="4">
    <source>
        <dbReference type="ARBA" id="ARBA00022989"/>
    </source>
</evidence>
<evidence type="ECO:0000256" key="7">
    <source>
        <dbReference type="PROSITE-ProRule" id="PRU00284"/>
    </source>
</evidence>
<dbReference type="SMART" id="SM00283">
    <property type="entry name" value="MA"/>
    <property type="match status" value="1"/>
</dbReference>
<feature type="transmembrane region" description="Helical" evidence="8">
    <location>
        <begin position="212"/>
        <end position="235"/>
    </location>
</feature>
<dbReference type="Gene3D" id="1.20.120.1530">
    <property type="match status" value="1"/>
</dbReference>
<dbReference type="PANTHER" id="PTHR32089:SF112">
    <property type="entry name" value="LYSOZYME-LIKE PROTEIN-RELATED"/>
    <property type="match status" value="1"/>
</dbReference>
<evidence type="ECO:0000256" key="2">
    <source>
        <dbReference type="ARBA" id="ARBA00022475"/>
    </source>
</evidence>
<dbReference type="SMART" id="SM01049">
    <property type="entry name" value="Cache_2"/>
    <property type="match status" value="1"/>
</dbReference>
<keyword evidence="2" id="KW-1003">Cell membrane</keyword>
<dbReference type="GO" id="GO:0005886">
    <property type="term" value="C:plasma membrane"/>
    <property type="evidence" value="ECO:0007669"/>
    <property type="project" value="UniProtKB-SubCell"/>
</dbReference>
<dbReference type="KEGG" id="had:CDV25_02210"/>
<feature type="domain" description="Methyl-accepting transducer" evidence="9">
    <location>
        <begin position="416"/>
        <end position="585"/>
    </location>
</feature>
<comment type="subcellular location">
    <subcellularLocation>
        <location evidence="1">Cell membrane</location>
        <topology evidence="1">Multi-pass membrane protein</topology>
    </subcellularLocation>
</comment>
<dbReference type="InterPro" id="IPR004089">
    <property type="entry name" value="MCPsignal_dom"/>
</dbReference>
<evidence type="ECO:0000313" key="10">
    <source>
        <dbReference type="EMBL" id="AWI33706.1"/>
    </source>
</evidence>
<evidence type="ECO:0000256" key="5">
    <source>
        <dbReference type="ARBA" id="ARBA00023136"/>
    </source>
</evidence>
<dbReference type="InterPro" id="IPR033480">
    <property type="entry name" value="sCache_2"/>
</dbReference>
<keyword evidence="4 8" id="KW-1133">Transmembrane helix</keyword>
<evidence type="ECO:0000256" key="6">
    <source>
        <dbReference type="ARBA" id="ARBA00023224"/>
    </source>
</evidence>
<evidence type="ECO:0000256" key="1">
    <source>
        <dbReference type="ARBA" id="ARBA00004651"/>
    </source>
</evidence>
<name>A0A2U8FC42_9HELI</name>
<evidence type="ECO:0000313" key="11">
    <source>
        <dbReference type="Proteomes" id="UP000244890"/>
    </source>
</evidence>
<dbReference type="InterPro" id="IPR004010">
    <property type="entry name" value="Double_Cache_2"/>
</dbReference>
<dbReference type="Gene3D" id="3.30.450.20">
    <property type="entry name" value="PAS domain"/>
    <property type="match status" value="1"/>
</dbReference>
<proteinExistence type="predicted"/>